<evidence type="ECO:0000259" key="1">
    <source>
        <dbReference type="Pfam" id="PF08241"/>
    </source>
</evidence>
<dbReference type="CDD" id="cd02440">
    <property type="entry name" value="AdoMet_MTases"/>
    <property type="match status" value="1"/>
</dbReference>
<dbReference type="EMBL" id="JAEACQ010000220">
    <property type="protein sequence ID" value="MBL7629196.1"/>
    <property type="molecule type" value="Genomic_DNA"/>
</dbReference>
<sequence length="261" mass="26852">LVAAGACLGFGTAALLVSALFGVRLHTRAGRDEEGERGADVVVDVDDPAWPVIRRVAARLAGDGSWFARETDAFFSVRAATWDAKFGDDLPAYAAAVRAMGLRAGAVALDAGCGTGRALPALRDAVGPAGRVIGLDLTPLMLRAAREAGRAVGVTLLVADARHLSVANGAVDAVFAAGLVHHLPDMAAGLAELARISRPGGRLAIFHPSGRAALAARHGRALRPDEPLAAGRLGPMLAASGWHLDSYDDAAHRFLALATRG</sequence>
<organism evidence="2 3">
    <name type="scientific">Frankia nepalensis</name>
    <dbReference type="NCBI Taxonomy" id="1836974"/>
    <lineage>
        <taxon>Bacteria</taxon>
        <taxon>Bacillati</taxon>
        <taxon>Actinomycetota</taxon>
        <taxon>Actinomycetes</taxon>
        <taxon>Frankiales</taxon>
        <taxon>Frankiaceae</taxon>
        <taxon>Frankia</taxon>
    </lineage>
</organism>
<name>A0A937RBS1_9ACTN</name>
<dbReference type="Proteomes" id="UP000604475">
    <property type="component" value="Unassembled WGS sequence"/>
</dbReference>
<gene>
    <name evidence="2" type="ORF">I7412_18920</name>
</gene>
<feature type="domain" description="Methyltransferase type 11" evidence="1">
    <location>
        <begin position="109"/>
        <end position="205"/>
    </location>
</feature>
<comment type="caution">
    <text evidence="2">The sequence shown here is derived from an EMBL/GenBank/DDBJ whole genome shotgun (WGS) entry which is preliminary data.</text>
</comment>
<proteinExistence type="predicted"/>
<dbReference type="InterPro" id="IPR013216">
    <property type="entry name" value="Methyltransf_11"/>
</dbReference>
<reference evidence="2" key="1">
    <citation type="submission" date="2020-12" db="EMBL/GenBank/DDBJ databases">
        <title>Genomic characterization of non-nitrogen-fixing Frankia strains.</title>
        <authorList>
            <person name="Carlos-Shanley C."/>
            <person name="Guerra T."/>
            <person name="Hahn D."/>
        </authorList>
    </citation>
    <scope>NUCLEOTIDE SEQUENCE</scope>
    <source>
        <strain evidence="2">CN6</strain>
    </source>
</reference>
<dbReference type="AlphaFoldDB" id="A0A937RBS1"/>
<dbReference type="RefSeq" id="WP_203031776.1">
    <property type="nucleotide sequence ID" value="NZ_JAEACQ010000220.1"/>
</dbReference>
<dbReference type="PANTHER" id="PTHR43591">
    <property type="entry name" value="METHYLTRANSFERASE"/>
    <property type="match status" value="1"/>
</dbReference>
<dbReference type="GO" id="GO:0032259">
    <property type="term" value="P:methylation"/>
    <property type="evidence" value="ECO:0007669"/>
    <property type="project" value="UniProtKB-KW"/>
</dbReference>
<feature type="non-terminal residue" evidence="2">
    <location>
        <position position="1"/>
    </location>
</feature>
<keyword evidence="2" id="KW-0808">Transferase</keyword>
<keyword evidence="2" id="KW-0489">Methyltransferase</keyword>
<accession>A0A937RBS1</accession>
<keyword evidence="3" id="KW-1185">Reference proteome</keyword>
<protein>
    <submittedName>
        <fullName evidence="2">Class I SAM-dependent methyltransferase</fullName>
    </submittedName>
</protein>
<evidence type="ECO:0000313" key="3">
    <source>
        <dbReference type="Proteomes" id="UP000604475"/>
    </source>
</evidence>
<dbReference type="SUPFAM" id="SSF53335">
    <property type="entry name" value="S-adenosyl-L-methionine-dependent methyltransferases"/>
    <property type="match status" value="1"/>
</dbReference>
<dbReference type="Pfam" id="PF08241">
    <property type="entry name" value="Methyltransf_11"/>
    <property type="match status" value="1"/>
</dbReference>
<dbReference type="PANTHER" id="PTHR43591:SF24">
    <property type="entry name" value="2-METHOXY-6-POLYPRENYL-1,4-BENZOQUINOL METHYLASE, MITOCHONDRIAL"/>
    <property type="match status" value="1"/>
</dbReference>
<dbReference type="Gene3D" id="3.40.50.150">
    <property type="entry name" value="Vaccinia Virus protein VP39"/>
    <property type="match status" value="1"/>
</dbReference>
<evidence type="ECO:0000313" key="2">
    <source>
        <dbReference type="EMBL" id="MBL7629196.1"/>
    </source>
</evidence>
<dbReference type="InterPro" id="IPR029063">
    <property type="entry name" value="SAM-dependent_MTases_sf"/>
</dbReference>
<dbReference type="GO" id="GO:0008757">
    <property type="term" value="F:S-adenosylmethionine-dependent methyltransferase activity"/>
    <property type="evidence" value="ECO:0007669"/>
    <property type="project" value="InterPro"/>
</dbReference>